<sequence length="90" mass="10548">MLLWDCDERIYKYTISVSVDNQTWTTVVDKSREVCKSWQSLKFEPVPVVFIKIVGTYNSNNEVFHCVHFECPDMSKRDTLNQTAESYSES</sequence>
<feature type="domain" description="F5/8 type C" evidence="1">
    <location>
        <begin position="7"/>
        <end position="66"/>
    </location>
</feature>
<dbReference type="AlphaFoldDB" id="A0AAV7K9L7"/>
<name>A0AAV7K9L7_9METZ</name>
<dbReference type="GO" id="GO:0008344">
    <property type="term" value="P:adult locomotory behavior"/>
    <property type="evidence" value="ECO:0007669"/>
    <property type="project" value="TreeGrafter"/>
</dbReference>
<dbReference type="EMBL" id="JAKMXF010000111">
    <property type="protein sequence ID" value="KAI6657473.1"/>
    <property type="molecule type" value="Genomic_DNA"/>
</dbReference>
<evidence type="ECO:0000259" key="1">
    <source>
        <dbReference type="Pfam" id="PF00754"/>
    </source>
</evidence>
<reference evidence="2 3" key="1">
    <citation type="journal article" date="2023" name="BMC Biol.">
        <title>The compact genome of the sponge Oopsacas minuta (Hexactinellida) is lacking key metazoan core genes.</title>
        <authorList>
            <person name="Santini S."/>
            <person name="Schenkelaars Q."/>
            <person name="Jourda C."/>
            <person name="Duchesne M."/>
            <person name="Belahbib H."/>
            <person name="Rocher C."/>
            <person name="Selva M."/>
            <person name="Riesgo A."/>
            <person name="Vervoort M."/>
            <person name="Leys S.P."/>
            <person name="Kodjabachian L."/>
            <person name="Le Bivic A."/>
            <person name="Borchiellini C."/>
            <person name="Claverie J.M."/>
            <person name="Renard E."/>
        </authorList>
    </citation>
    <scope>NUCLEOTIDE SEQUENCE [LARGE SCALE GENOMIC DNA]</scope>
    <source>
        <strain evidence="2">SPO-2</strain>
    </source>
</reference>
<dbReference type="GO" id="GO:0050804">
    <property type="term" value="P:modulation of chemical synaptic transmission"/>
    <property type="evidence" value="ECO:0007669"/>
    <property type="project" value="TreeGrafter"/>
</dbReference>
<dbReference type="Proteomes" id="UP001165289">
    <property type="component" value="Unassembled WGS sequence"/>
</dbReference>
<proteinExistence type="predicted"/>
<dbReference type="InterPro" id="IPR000421">
    <property type="entry name" value="FA58C"/>
</dbReference>
<dbReference type="PANTHER" id="PTHR46306:SF1">
    <property type="entry name" value="BTB_POZ DOMAIN-CONTAINING PROTEIN 9"/>
    <property type="match status" value="1"/>
</dbReference>
<dbReference type="GO" id="GO:0048512">
    <property type="term" value="P:circadian behavior"/>
    <property type="evidence" value="ECO:0007669"/>
    <property type="project" value="TreeGrafter"/>
</dbReference>
<keyword evidence="3" id="KW-1185">Reference proteome</keyword>
<dbReference type="Gene3D" id="2.60.120.260">
    <property type="entry name" value="Galactose-binding domain-like"/>
    <property type="match status" value="1"/>
</dbReference>
<organism evidence="2 3">
    <name type="scientific">Oopsacas minuta</name>
    <dbReference type="NCBI Taxonomy" id="111878"/>
    <lineage>
        <taxon>Eukaryota</taxon>
        <taxon>Metazoa</taxon>
        <taxon>Porifera</taxon>
        <taxon>Hexactinellida</taxon>
        <taxon>Hexasterophora</taxon>
        <taxon>Lyssacinosida</taxon>
        <taxon>Leucopsacidae</taxon>
        <taxon>Oopsacas</taxon>
    </lineage>
</organism>
<accession>A0AAV7K9L7</accession>
<comment type="caution">
    <text evidence="2">The sequence shown here is derived from an EMBL/GenBank/DDBJ whole genome shotgun (WGS) entry which is preliminary data.</text>
</comment>
<dbReference type="SUPFAM" id="SSF49785">
    <property type="entry name" value="Galactose-binding domain-like"/>
    <property type="match status" value="1"/>
</dbReference>
<dbReference type="GO" id="GO:0005737">
    <property type="term" value="C:cytoplasm"/>
    <property type="evidence" value="ECO:0007669"/>
    <property type="project" value="TreeGrafter"/>
</dbReference>
<dbReference type="InterPro" id="IPR008979">
    <property type="entry name" value="Galactose-bd-like_sf"/>
</dbReference>
<dbReference type="InterPro" id="IPR052407">
    <property type="entry name" value="BTB_POZ_domain_cont_9"/>
</dbReference>
<evidence type="ECO:0000313" key="2">
    <source>
        <dbReference type="EMBL" id="KAI6657473.1"/>
    </source>
</evidence>
<evidence type="ECO:0000313" key="3">
    <source>
        <dbReference type="Proteomes" id="UP001165289"/>
    </source>
</evidence>
<dbReference type="PANTHER" id="PTHR46306">
    <property type="entry name" value="BTB/POZ DOMAIN-CONTAINING PROTEIN 9"/>
    <property type="match status" value="1"/>
</dbReference>
<protein>
    <recommendedName>
        <fullName evidence="1">F5/8 type C domain-containing protein</fullName>
    </recommendedName>
</protein>
<dbReference type="Pfam" id="PF00754">
    <property type="entry name" value="F5_F8_type_C"/>
    <property type="match status" value="1"/>
</dbReference>
<gene>
    <name evidence="2" type="ORF">LOD99_219</name>
</gene>